<evidence type="ECO:0000313" key="4">
    <source>
        <dbReference type="Proteomes" id="UP000829685"/>
    </source>
</evidence>
<proteinExistence type="predicted"/>
<keyword evidence="4" id="KW-1185">Reference proteome</keyword>
<feature type="region of interest" description="Disordered" evidence="1">
    <location>
        <begin position="503"/>
        <end position="543"/>
    </location>
</feature>
<feature type="compositionally biased region" description="Acidic residues" evidence="1">
    <location>
        <begin position="526"/>
        <end position="536"/>
    </location>
</feature>
<sequence>MISSQHKASGLRDPVPQPTAKIASDSDGSSRLSSPGGTAPRFPAGEHEWEALRPVIEELYVTRNLPLRGVVHHIRTEYGFKARHVMRTPAFERMYKTRLTRWGMRKSSEAKAVQSTRLGRQVARQIGGGSRSSTPGSIAIYAPSTRLLMHESRTASYLDAALRGFRSFNVSWAETDPRWREISRYKSDSLSVQQFPLKDNLRMATSYLESGDYPAGGRFLRLAFLAIEEVLMDDHISSATDLFVACPLMIFKLQQPLRDEIIKAYSKYLYQQSSIIRKAHPIAAVARSLHEAASVGGMQRVISVISKLVRLQYDTYVRLRGLDVASANKLSVYAHGVQDRDLQLQSMGNFMTIARQASAELGEDNIDARVLWGVALTLRADLELFDDTFRKAAERLCTTCAKMYKCYREKPPEIWVYDYYENWIYRSGHFLLMKYWLAKGGLDQVIEHSRAAVQLNGAPDGVWKMFAAAVEKLLRARGLLGEADRLAERRRELDMTPEVREALEKEEASELSVIANQRTSIKEEKGTDEEDTDDEDAFKTVSV</sequence>
<protein>
    <recommendedName>
        <fullName evidence="2">Clr5 domain-containing protein</fullName>
    </recommendedName>
</protein>
<feature type="compositionally biased region" description="Low complexity" evidence="1">
    <location>
        <begin position="25"/>
        <end position="37"/>
    </location>
</feature>
<dbReference type="PANTHER" id="PTHR38788">
    <property type="entry name" value="CLR5 DOMAIN-CONTAINING PROTEIN"/>
    <property type="match status" value="1"/>
</dbReference>
<evidence type="ECO:0000256" key="1">
    <source>
        <dbReference type="SAM" id="MobiDB-lite"/>
    </source>
</evidence>
<feature type="region of interest" description="Disordered" evidence="1">
    <location>
        <begin position="1"/>
        <end position="45"/>
    </location>
</feature>
<gene>
    <name evidence="3" type="ORF">JX265_002521</name>
</gene>
<dbReference type="AlphaFoldDB" id="A0A9Q0ATK6"/>
<feature type="domain" description="Clr5" evidence="2">
    <location>
        <begin position="46"/>
        <end position="106"/>
    </location>
</feature>
<organism evidence="3 4">
    <name type="scientific">Neoarthrinium moseri</name>
    <dbReference type="NCBI Taxonomy" id="1658444"/>
    <lineage>
        <taxon>Eukaryota</taxon>
        <taxon>Fungi</taxon>
        <taxon>Dikarya</taxon>
        <taxon>Ascomycota</taxon>
        <taxon>Pezizomycotina</taxon>
        <taxon>Sordariomycetes</taxon>
        <taxon>Xylariomycetidae</taxon>
        <taxon>Amphisphaeriales</taxon>
        <taxon>Apiosporaceae</taxon>
        <taxon>Neoarthrinium</taxon>
    </lineage>
</organism>
<dbReference type="PANTHER" id="PTHR38788:SF3">
    <property type="entry name" value="CLR5 DOMAIN-CONTAINING PROTEIN"/>
    <property type="match status" value="1"/>
</dbReference>
<name>A0A9Q0ATK6_9PEZI</name>
<evidence type="ECO:0000259" key="2">
    <source>
        <dbReference type="Pfam" id="PF14420"/>
    </source>
</evidence>
<dbReference type="Pfam" id="PF14420">
    <property type="entry name" value="Clr5"/>
    <property type="match status" value="1"/>
</dbReference>
<reference evidence="3" key="1">
    <citation type="submission" date="2021-03" db="EMBL/GenBank/DDBJ databases">
        <title>Revisited historic fungal species revealed as producer of novel bioactive compounds through whole genome sequencing and comparative genomics.</title>
        <authorList>
            <person name="Vignolle G.A."/>
            <person name="Hochenegger N."/>
            <person name="Mach R.L."/>
            <person name="Mach-Aigner A.R."/>
            <person name="Javad Rahimi M."/>
            <person name="Salim K.A."/>
            <person name="Chan C.M."/>
            <person name="Lim L.B.L."/>
            <person name="Cai F."/>
            <person name="Druzhinina I.S."/>
            <person name="U'Ren J.M."/>
            <person name="Derntl C."/>
        </authorList>
    </citation>
    <scope>NUCLEOTIDE SEQUENCE</scope>
    <source>
        <strain evidence="3">TUCIM 5799</strain>
    </source>
</reference>
<comment type="caution">
    <text evidence="3">The sequence shown here is derived from an EMBL/GenBank/DDBJ whole genome shotgun (WGS) entry which is preliminary data.</text>
</comment>
<accession>A0A9Q0ATK6</accession>
<dbReference type="InterPro" id="IPR025676">
    <property type="entry name" value="Clr5_dom"/>
</dbReference>
<dbReference type="OrthoDB" id="5308957at2759"/>
<evidence type="ECO:0000313" key="3">
    <source>
        <dbReference type="EMBL" id="KAI1879567.1"/>
    </source>
</evidence>
<dbReference type="EMBL" id="JAFIMR010000004">
    <property type="protein sequence ID" value="KAI1879567.1"/>
    <property type="molecule type" value="Genomic_DNA"/>
</dbReference>
<dbReference type="Proteomes" id="UP000829685">
    <property type="component" value="Unassembled WGS sequence"/>
</dbReference>